<accession>A0A370U1P5</accession>
<proteinExistence type="predicted"/>
<dbReference type="RefSeq" id="XP_031874343.1">
    <property type="nucleotide sequence ID" value="XM_032010289.1"/>
</dbReference>
<dbReference type="OrthoDB" id="2893324at2759"/>
<dbReference type="Gene3D" id="3.40.50.450">
    <property type="match status" value="1"/>
</dbReference>
<name>A0A370U1P5_9HELO</name>
<dbReference type="AlphaFoldDB" id="A0A370U1P5"/>
<organism evidence="1 2">
    <name type="scientific">Venustampulla echinocandica</name>
    <dbReference type="NCBI Taxonomy" id="2656787"/>
    <lineage>
        <taxon>Eukaryota</taxon>
        <taxon>Fungi</taxon>
        <taxon>Dikarya</taxon>
        <taxon>Ascomycota</taxon>
        <taxon>Pezizomycotina</taxon>
        <taxon>Leotiomycetes</taxon>
        <taxon>Helotiales</taxon>
        <taxon>Pleuroascaceae</taxon>
        <taxon>Venustampulla</taxon>
    </lineage>
</organism>
<dbReference type="Proteomes" id="UP000254866">
    <property type="component" value="Unassembled WGS sequence"/>
</dbReference>
<dbReference type="Pfam" id="PF15891">
    <property type="entry name" value="Nuc_deoxyri_tr2"/>
    <property type="match status" value="1"/>
</dbReference>
<protein>
    <submittedName>
        <fullName evidence="1">Uncharacterized protein</fullName>
    </submittedName>
</protein>
<comment type="caution">
    <text evidence="1">The sequence shown here is derived from an EMBL/GenBank/DDBJ whole genome shotgun (WGS) entry which is preliminary data.</text>
</comment>
<dbReference type="InterPro" id="IPR039470">
    <property type="entry name" value="Nuc_deoxyri_tr2"/>
</dbReference>
<dbReference type="EMBL" id="NPIC01000001">
    <property type="protein sequence ID" value="RDL41687.1"/>
    <property type="molecule type" value="Genomic_DNA"/>
</dbReference>
<dbReference type="SUPFAM" id="SSF52309">
    <property type="entry name" value="N-(deoxy)ribosyltransferase-like"/>
    <property type="match status" value="1"/>
</dbReference>
<gene>
    <name evidence="1" type="ORF">BP5553_01666</name>
</gene>
<keyword evidence="2" id="KW-1185">Reference proteome</keyword>
<reference evidence="1 2" key="1">
    <citation type="journal article" date="2018" name="IMA Fungus">
        <title>IMA Genome-F 9: Draft genome sequence of Annulohypoxylon stygium, Aspergillus mulundensis, Berkeleyomyces basicola (syn. Thielaviopsis basicola), Ceratocystis smalleyi, two Cercospora beticola strains, Coleophoma cylindrospora, Fusarium fracticaudum, Phialophora cf. hyalina, and Morchella septimelata.</title>
        <authorList>
            <person name="Wingfield B.D."/>
            <person name="Bills G.F."/>
            <person name="Dong Y."/>
            <person name="Huang W."/>
            <person name="Nel W.J."/>
            <person name="Swalarsk-Parry B.S."/>
            <person name="Vaghefi N."/>
            <person name="Wilken P.M."/>
            <person name="An Z."/>
            <person name="de Beer Z.W."/>
            <person name="De Vos L."/>
            <person name="Chen L."/>
            <person name="Duong T.A."/>
            <person name="Gao Y."/>
            <person name="Hammerbacher A."/>
            <person name="Kikkert J.R."/>
            <person name="Li Y."/>
            <person name="Li H."/>
            <person name="Li K."/>
            <person name="Li Q."/>
            <person name="Liu X."/>
            <person name="Ma X."/>
            <person name="Naidoo K."/>
            <person name="Pethybridge S.J."/>
            <person name="Sun J."/>
            <person name="Steenkamp E.T."/>
            <person name="van der Nest M.A."/>
            <person name="van Wyk S."/>
            <person name="Wingfield M.J."/>
            <person name="Xiong C."/>
            <person name="Yue Q."/>
            <person name="Zhang X."/>
        </authorList>
    </citation>
    <scope>NUCLEOTIDE SEQUENCE [LARGE SCALE GENOMIC DNA]</scope>
    <source>
        <strain evidence="1 2">BP 5553</strain>
    </source>
</reference>
<sequence length="172" mass="18956">MAATFTSPPHHIKAPTPLPKPLTTPSIFLSGSISPPNTPCWRSRLINSLSHLPITILDPLRPDWDSSWKEEPSSPQFLEQVSWELHALEQADIVAIYFGAETTAPVTLLEFGFAAGKGKRVVVCCQEGYQKRGNVQILCDKLGIDVVPRPENFPDGIIKALQEFDIGAQRQA</sequence>
<evidence type="ECO:0000313" key="1">
    <source>
        <dbReference type="EMBL" id="RDL41687.1"/>
    </source>
</evidence>
<evidence type="ECO:0000313" key="2">
    <source>
        <dbReference type="Proteomes" id="UP000254866"/>
    </source>
</evidence>
<dbReference type="GeneID" id="43594515"/>